<dbReference type="GeneID" id="20232001"/>
<sequence length="254" mass="29774">SSEDEIDIILHGTPEQKRKLYKKTQNKRSNSSSEDDFEAEMNKELQETIEALENKRLSSNEEQSKENESSNKSDIQQFYDDIYFDSDEDEEKGLYSIISKAKKSSHPVVSNDDLLYDPDMDDEDQKWVDKQRKEYQPKSSNNKTKLPKTDAILNCPACMTTLCRDCQRHDTYANQYRAMFVTNCDINYSETLKYPKEQGKKKKRKKKKGSETESRTEEDEELYNPVKCSECQTVVAVYDKDEIYYFFNVLSSYS</sequence>
<dbReference type="PANTHER" id="PTHR15967:SF0">
    <property type="entry name" value="E2F-ASSOCIATED PHOSPHOPROTEIN"/>
    <property type="match status" value="1"/>
</dbReference>
<dbReference type="Proteomes" id="UP000030746">
    <property type="component" value="Unassembled WGS sequence"/>
</dbReference>
<protein>
    <recommendedName>
        <fullName evidence="4">E2F-associated phosphoprotein</fullName>
    </recommendedName>
</protein>
<feature type="region of interest" description="Disordered" evidence="1">
    <location>
        <begin position="1"/>
        <end position="82"/>
    </location>
</feature>
<dbReference type="CTD" id="20232001"/>
<organism evidence="2 3">
    <name type="scientific">Lottia gigantea</name>
    <name type="common">Giant owl limpet</name>
    <dbReference type="NCBI Taxonomy" id="225164"/>
    <lineage>
        <taxon>Eukaryota</taxon>
        <taxon>Metazoa</taxon>
        <taxon>Spiralia</taxon>
        <taxon>Lophotrochozoa</taxon>
        <taxon>Mollusca</taxon>
        <taxon>Gastropoda</taxon>
        <taxon>Patellogastropoda</taxon>
        <taxon>Lottioidea</taxon>
        <taxon>Lottiidae</taxon>
        <taxon>Lottia</taxon>
    </lineage>
</organism>
<dbReference type="PANTHER" id="PTHR15967">
    <property type="entry name" value="E2F-ASSOCIATED PHOSPHOPROTEIN"/>
    <property type="match status" value="1"/>
</dbReference>
<reference evidence="2 3" key="1">
    <citation type="journal article" date="2013" name="Nature">
        <title>Insights into bilaterian evolution from three spiralian genomes.</title>
        <authorList>
            <person name="Simakov O."/>
            <person name="Marletaz F."/>
            <person name="Cho S.J."/>
            <person name="Edsinger-Gonzales E."/>
            <person name="Havlak P."/>
            <person name="Hellsten U."/>
            <person name="Kuo D.H."/>
            <person name="Larsson T."/>
            <person name="Lv J."/>
            <person name="Arendt D."/>
            <person name="Savage R."/>
            <person name="Osoegawa K."/>
            <person name="de Jong P."/>
            <person name="Grimwood J."/>
            <person name="Chapman J.A."/>
            <person name="Shapiro H."/>
            <person name="Aerts A."/>
            <person name="Otillar R.P."/>
            <person name="Terry A.Y."/>
            <person name="Boore J.L."/>
            <person name="Grigoriev I.V."/>
            <person name="Lindberg D.R."/>
            <person name="Seaver E.C."/>
            <person name="Weisblat D.A."/>
            <person name="Putnam N.H."/>
            <person name="Rokhsar D.S."/>
        </authorList>
    </citation>
    <scope>NUCLEOTIDE SEQUENCE [LARGE SCALE GENOMIC DNA]</scope>
</reference>
<feature type="region of interest" description="Disordered" evidence="1">
    <location>
        <begin position="195"/>
        <end position="224"/>
    </location>
</feature>
<dbReference type="KEGG" id="lgi:LOTGIDRAFT_121667"/>
<dbReference type="STRING" id="225164.V4AA96"/>
<dbReference type="RefSeq" id="XP_009057307.1">
    <property type="nucleotide sequence ID" value="XM_009059059.1"/>
</dbReference>
<dbReference type="InterPro" id="IPR019370">
    <property type="entry name" value="E2F-assoc_phosphoprotein"/>
</dbReference>
<dbReference type="OrthoDB" id="122464at2759"/>
<keyword evidence="3" id="KW-1185">Reference proteome</keyword>
<dbReference type="AlphaFoldDB" id="V4AA96"/>
<evidence type="ECO:0000256" key="1">
    <source>
        <dbReference type="SAM" id="MobiDB-lite"/>
    </source>
</evidence>
<feature type="compositionally biased region" description="Basic and acidic residues" evidence="1">
    <location>
        <begin position="40"/>
        <end position="71"/>
    </location>
</feature>
<gene>
    <name evidence="2" type="ORF">LOTGIDRAFT_121667</name>
</gene>
<feature type="region of interest" description="Disordered" evidence="1">
    <location>
        <begin position="100"/>
        <end position="121"/>
    </location>
</feature>
<name>V4AA96_LOTGI</name>
<dbReference type="GO" id="GO:0005634">
    <property type="term" value="C:nucleus"/>
    <property type="evidence" value="ECO:0007669"/>
    <property type="project" value="TreeGrafter"/>
</dbReference>
<dbReference type="Pfam" id="PF10238">
    <property type="entry name" value="Eapp_C"/>
    <property type="match status" value="1"/>
</dbReference>
<dbReference type="HOGENOM" id="CLU_075202_0_0_1"/>
<feature type="compositionally biased region" description="Basic residues" evidence="1">
    <location>
        <begin position="199"/>
        <end position="208"/>
    </location>
</feature>
<evidence type="ECO:0008006" key="4">
    <source>
        <dbReference type="Google" id="ProtNLM"/>
    </source>
</evidence>
<dbReference type="EMBL" id="KB202163">
    <property type="protein sequence ID" value="ESO91995.1"/>
    <property type="molecule type" value="Genomic_DNA"/>
</dbReference>
<evidence type="ECO:0000313" key="3">
    <source>
        <dbReference type="Proteomes" id="UP000030746"/>
    </source>
</evidence>
<feature type="non-terminal residue" evidence="2">
    <location>
        <position position="1"/>
    </location>
</feature>
<proteinExistence type="predicted"/>
<accession>V4AA96</accession>
<evidence type="ECO:0000313" key="2">
    <source>
        <dbReference type="EMBL" id="ESO91995.1"/>
    </source>
</evidence>
<dbReference type="OMA" id="CFVNKEE"/>